<keyword evidence="1" id="KW-0732">Signal</keyword>
<reference evidence="2 3" key="1">
    <citation type="submission" date="2017-11" db="EMBL/GenBank/DDBJ databases">
        <title>Infants hospitalized years apart are colonized by the same room-sourced microbial strains.</title>
        <authorList>
            <person name="Brooks B."/>
            <person name="Olm M.R."/>
            <person name="Firek B.A."/>
            <person name="Baker R."/>
            <person name="Thomas B.C."/>
            <person name="Morowitz M.J."/>
            <person name="Banfield J.F."/>
        </authorList>
    </citation>
    <scope>NUCLEOTIDE SEQUENCE [LARGE SCALE GENOMIC DNA]</scope>
    <source>
        <strain evidence="2">S2_009_000_R2_76</strain>
    </source>
</reference>
<dbReference type="AlphaFoldDB" id="A0A2W5F2B3"/>
<evidence type="ECO:0000256" key="1">
    <source>
        <dbReference type="SAM" id="SignalP"/>
    </source>
</evidence>
<feature type="chain" id="PRO_5016103139" description="Outer membrane insertion C-signal" evidence="1">
    <location>
        <begin position="25"/>
        <end position="157"/>
    </location>
</feature>
<sequence length="157" mass="17134">MKKKLFSFAIAAITFLAFNTHASAQRGSSYDNGLGLWIDAGNGGTFVGPHLKHYFNSNDAGQINLLFGNSATILGAEYTYNKAIDGAPGLKWNIGVGPQLQFAKHFTGVAIRPIAGLEYKVSGAPIAINFDWRPWWQLNHGSDFEAGRFGIGFKYTF</sequence>
<name>A0A2W5F2B3_9SPHI</name>
<protein>
    <recommendedName>
        <fullName evidence="4">Outer membrane insertion C-signal</fullName>
    </recommendedName>
</protein>
<comment type="caution">
    <text evidence="2">The sequence shown here is derived from an EMBL/GenBank/DDBJ whole genome shotgun (WGS) entry which is preliminary data.</text>
</comment>
<feature type="signal peptide" evidence="1">
    <location>
        <begin position="1"/>
        <end position="24"/>
    </location>
</feature>
<organism evidence="2 3">
    <name type="scientific">Pseudopedobacter saltans</name>
    <dbReference type="NCBI Taxonomy" id="151895"/>
    <lineage>
        <taxon>Bacteria</taxon>
        <taxon>Pseudomonadati</taxon>
        <taxon>Bacteroidota</taxon>
        <taxon>Sphingobacteriia</taxon>
        <taxon>Sphingobacteriales</taxon>
        <taxon>Sphingobacteriaceae</taxon>
        <taxon>Pseudopedobacter</taxon>
    </lineage>
</organism>
<evidence type="ECO:0008006" key="4">
    <source>
        <dbReference type="Google" id="ProtNLM"/>
    </source>
</evidence>
<evidence type="ECO:0000313" key="3">
    <source>
        <dbReference type="Proteomes" id="UP000249645"/>
    </source>
</evidence>
<dbReference type="Proteomes" id="UP000249645">
    <property type="component" value="Unassembled WGS sequence"/>
</dbReference>
<evidence type="ECO:0000313" key="2">
    <source>
        <dbReference type="EMBL" id="PZP48903.1"/>
    </source>
</evidence>
<dbReference type="EMBL" id="QFOI01000139">
    <property type="protein sequence ID" value="PZP48903.1"/>
    <property type="molecule type" value="Genomic_DNA"/>
</dbReference>
<accession>A0A2W5F2B3</accession>
<proteinExistence type="predicted"/>
<gene>
    <name evidence="2" type="ORF">DI598_09090</name>
</gene>